<protein>
    <submittedName>
        <fullName evidence="2">MaoC domain protein dehydratase</fullName>
    </submittedName>
</protein>
<dbReference type="InterPro" id="IPR039375">
    <property type="entry name" value="NodN-like"/>
</dbReference>
<dbReference type="HOGENOM" id="CLU_108911_0_0_5"/>
<proteinExistence type="predicted"/>
<name>B8IED6_METNO</name>
<dbReference type="OrthoDB" id="9801735at2"/>
<evidence type="ECO:0000313" key="2">
    <source>
        <dbReference type="EMBL" id="ACL59508.1"/>
    </source>
</evidence>
<dbReference type="Gene3D" id="3.10.129.10">
    <property type="entry name" value="Hotdog Thioesterase"/>
    <property type="match status" value="1"/>
</dbReference>
<reference evidence="2 3" key="1">
    <citation type="submission" date="2009-01" db="EMBL/GenBank/DDBJ databases">
        <title>Complete sequence of chromosome of Methylobacterium nodulans ORS 2060.</title>
        <authorList>
            <consortium name="US DOE Joint Genome Institute"/>
            <person name="Lucas S."/>
            <person name="Copeland A."/>
            <person name="Lapidus A."/>
            <person name="Glavina del Rio T."/>
            <person name="Dalin E."/>
            <person name="Tice H."/>
            <person name="Bruce D."/>
            <person name="Goodwin L."/>
            <person name="Pitluck S."/>
            <person name="Sims D."/>
            <person name="Brettin T."/>
            <person name="Detter J.C."/>
            <person name="Han C."/>
            <person name="Larimer F."/>
            <person name="Land M."/>
            <person name="Hauser L."/>
            <person name="Kyrpides N."/>
            <person name="Ivanova N."/>
            <person name="Marx C.J."/>
            <person name="Richardson P."/>
        </authorList>
    </citation>
    <scope>NUCLEOTIDE SEQUENCE [LARGE SCALE GENOMIC DNA]</scope>
    <source>
        <strain evidence="3">LMG 21967 / CNCM I-2342 / ORS 2060</strain>
    </source>
</reference>
<sequence length="152" mass="16615">MRSFDGPEALTAALGEEIGVGDWITVDQPMIDRFAEATGDHQWIHVDPERAARDSPYGATVAHGYLTLSLVPLFIAGVRRLEGLRLSLNYGLDRVRFPAPVLVGSRLRGRVRVAAANPVPPRGLRVTYGVTVEIDGQERPACLADAVVLHHW</sequence>
<dbReference type="PANTHER" id="PTHR42993">
    <property type="entry name" value="MAOC-LIKE DEHYDRATASE DOMAIN-CONTAINING PROTEIN"/>
    <property type="match status" value="1"/>
</dbReference>
<evidence type="ECO:0000313" key="3">
    <source>
        <dbReference type="Proteomes" id="UP000008207"/>
    </source>
</evidence>
<organism evidence="2 3">
    <name type="scientific">Methylobacterium nodulans (strain LMG 21967 / CNCM I-2342 / ORS 2060)</name>
    <dbReference type="NCBI Taxonomy" id="460265"/>
    <lineage>
        <taxon>Bacteria</taxon>
        <taxon>Pseudomonadati</taxon>
        <taxon>Pseudomonadota</taxon>
        <taxon>Alphaproteobacteria</taxon>
        <taxon>Hyphomicrobiales</taxon>
        <taxon>Methylobacteriaceae</taxon>
        <taxon>Methylobacterium</taxon>
    </lineage>
</organism>
<dbReference type="Proteomes" id="UP000008207">
    <property type="component" value="Chromosome"/>
</dbReference>
<evidence type="ECO:0000259" key="1">
    <source>
        <dbReference type="Pfam" id="PF01575"/>
    </source>
</evidence>
<feature type="domain" description="MaoC-like" evidence="1">
    <location>
        <begin position="13"/>
        <end position="118"/>
    </location>
</feature>
<accession>B8IED6</accession>
<dbReference type="PANTHER" id="PTHR42993:SF1">
    <property type="entry name" value="MAOC-LIKE DEHYDRATASE DOMAIN-CONTAINING PROTEIN"/>
    <property type="match status" value="1"/>
</dbReference>
<dbReference type="InterPro" id="IPR002539">
    <property type="entry name" value="MaoC-like_dom"/>
</dbReference>
<dbReference type="RefSeq" id="WP_015931143.1">
    <property type="nucleotide sequence ID" value="NC_011894.1"/>
</dbReference>
<gene>
    <name evidence="2" type="ordered locus">Mnod_4641</name>
</gene>
<keyword evidence="3" id="KW-1185">Reference proteome</keyword>
<dbReference type="SUPFAM" id="SSF54637">
    <property type="entry name" value="Thioesterase/thiol ester dehydrase-isomerase"/>
    <property type="match status" value="1"/>
</dbReference>
<dbReference type="InterPro" id="IPR029069">
    <property type="entry name" value="HotDog_dom_sf"/>
</dbReference>
<dbReference type="AlphaFoldDB" id="B8IED6"/>
<dbReference type="eggNOG" id="COG2030">
    <property type="taxonomic scope" value="Bacteria"/>
</dbReference>
<dbReference type="KEGG" id="mno:Mnod_4641"/>
<dbReference type="EMBL" id="CP001349">
    <property type="protein sequence ID" value="ACL59508.1"/>
    <property type="molecule type" value="Genomic_DNA"/>
</dbReference>
<dbReference type="STRING" id="460265.Mnod_4641"/>
<dbReference type="CDD" id="cd03450">
    <property type="entry name" value="NodN"/>
    <property type="match status" value="1"/>
</dbReference>
<dbReference type="Pfam" id="PF01575">
    <property type="entry name" value="MaoC_dehydratas"/>
    <property type="match status" value="1"/>
</dbReference>